<dbReference type="RefSeq" id="WP_216714278.1">
    <property type="nucleotide sequence ID" value="NZ_JACVEL010000006.1"/>
</dbReference>
<dbReference type="EMBL" id="JACVEL010000006">
    <property type="protein sequence ID" value="MBC9812933.1"/>
    <property type="molecule type" value="Genomic_DNA"/>
</dbReference>
<feature type="domain" description="Secretion system C-terminal sorting" evidence="2">
    <location>
        <begin position="840"/>
        <end position="906"/>
    </location>
</feature>
<sequence>MTTKYIALFFCAFFTTTYNFSQVVFEEYTFKVFDPIYKSSIAHSDIDGDGDQDVFVTGYHENIAVARLYSNDGNGVFTEVSGTPFEGVSVGSSAFADIDGDGDEDLLVTGYTNNNQRLSKLYKNNGSGVFSEVPGTPFDPVSFSTVTFIDIDNDSDQDVLITGYTSSNQRISKLYLNDGTGTFSLVAGTPFEGVSFGAIAFADINNDGNQDILITGENTAEQPIAKLYTNNGSGSFTEVTGLPFEGVYNSAVAFSDIDNDGDPDVIITGKKNYTQDISKLYRNNGNGSFTVIASPAFDGMSLGSVAFADIDNDSDPDLLLIGHSPYTSTLIAKLYTNNGTGGYTELNHQVLTGVKNGAITFIDVDNDGDQDLLATGLNALNKGSSKLYTNNGDGTFIDTSAPFIDLSYSAIAFADVDNDGDEDVLVTGTSNFNEGITALYLNDGAGVFERVSNTPFIQVKRGSIGFSDIDNDGDMDLFVTGQNDSGQTLARMYSNNGAGIFTEIPGTSFIAILAGAIAFADIDNDGDEDLFITGNNVNQPLSRLYINNGTGTFTVSGETFANVYSSSVGFSDIDNDGDPDLLLFGSYAPGQTNNITKLYRNNGGTFSEITGTPFQNLSTGSISFADVDGDGDEDVVLAGKNTAAQNSTKLYLNDGTGNFSEDVTVPFLDVFFSSIRFSDVDNDGDQDVLVTGMMAQATTNFYLNDGTGTFTEFTAVPFASIAAGAVAFSDIDSDGDMDVLISGEKQTKLYRNITCFSIDVSTSVSGNTIIANESNATYSWLDCNNNYLPVGVTTQSFSPTVNGSYAVEITQPGGCVSRSACVQISELGIQSHGTEEELLLFPNPADHTVTVKAPFSVEHYSVLDIQGRIVKEGMLNNGTIDLSNLESGSYLVNFKTEKQSVTRQIIKR</sequence>
<proteinExistence type="predicted"/>
<dbReference type="AlphaFoldDB" id="A0A8J6PQQ6"/>
<evidence type="ECO:0000259" key="2">
    <source>
        <dbReference type="Pfam" id="PF18962"/>
    </source>
</evidence>
<dbReference type="InterPro" id="IPR026444">
    <property type="entry name" value="Secre_tail"/>
</dbReference>
<dbReference type="Gene3D" id="2.130.10.130">
    <property type="entry name" value="Integrin alpha, N-terminal"/>
    <property type="match status" value="4"/>
</dbReference>
<evidence type="ECO:0000313" key="4">
    <source>
        <dbReference type="Proteomes" id="UP000652681"/>
    </source>
</evidence>
<evidence type="ECO:0000313" key="3">
    <source>
        <dbReference type="EMBL" id="MBC9812933.1"/>
    </source>
</evidence>
<comment type="caution">
    <text evidence="3">The sequence shown here is derived from an EMBL/GenBank/DDBJ whole genome shotgun (WGS) entry which is preliminary data.</text>
</comment>
<dbReference type="NCBIfam" id="TIGR04183">
    <property type="entry name" value="Por_Secre_tail"/>
    <property type="match status" value="1"/>
</dbReference>
<reference evidence="3" key="1">
    <citation type="submission" date="2020-09" db="EMBL/GenBank/DDBJ databases">
        <title>Taishania pollutisoli gen. nov., sp. nov., Isolated from Tetrabromobisphenol A-Contaminated Soil.</title>
        <authorList>
            <person name="Chen Q."/>
        </authorList>
    </citation>
    <scope>NUCLEOTIDE SEQUENCE</scope>
    <source>
        <strain evidence="3">CZZ-1</strain>
    </source>
</reference>
<keyword evidence="4" id="KW-1185">Reference proteome</keyword>
<dbReference type="Proteomes" id="UP000652681">
    <property type="component" value="Unassembled WGS sequence"/>
</dbReference>
<keyword evidence="1" id="KW-0732">Signal</keyword>
<protein>
    <submittedName>
        <fullName evidence="3">T9SS type A sorting domain-containing protein</fullName>
    </submittedName>
</protein>
<name>A0A8J6PQQ6_9FLAO</name>
<dbReference type="InterPro" id="IPR013517">
    <property type="entry name" value="FG-GAP"/>
</dbReference>
<evidence type="ECO:0000256" key="1">
    <source>
        <dbReference type="ARBA" id="ARBA00022729"/>
    </source>
</evidence>
<dbReference type="Pfam" id="PF13517">
    <property type="entry name" value="FG-GAP_3"/>
    <property type="match status" value="7"/>
</dbReference>
<dbReference type="PANTHER" id="PTHR44103">
    <property type="entry name" value="PROPROTEIN CONVERTASE P"/>
    <property type="match status" value="1"/>
</dbReference>
<gene>
    <name evidence="3" type="ORF">H9Y05_10675</name>
</gene>
<dbReference type="Pfam" id="PF18962">
    <property type="entry name" value="Por_Secre_tail"/>
    <property type="match status" value="1"/>
</dbReference>
<accession>A0A8J6PQQ6</accession>
<dbReference type="InterPro" id="IPR028994">
    <property type="entry name" value="Integrin_alpha_N"/>
</dbReference>
<organism evidence="3 4">
    <name type="scientific">Taishania pollutisoli</name>
    <dbReference type="NCBI Taxonomy" id="2766479"/>
    <lineage>
        <taxon>Bacteria</taxon>
        <taxon>Pseudomonadati</taxon>
        <taxon>Bacteroidota</taxon>
        <taxon>Flavobacteriia</taxon>
        <taxon>Flavobacteriales</taxon>
        <taxon>Crocinitomicaceae</taxon>
        <taxon>Taishania</taxon>
    </lineage>
</organism>
<dbReference type="SUPFAM" id="SSF69318">
    <property type="entry name" value="Integrin alpha N-terminal domain"/>
    <property type="match status" value="2"/>
</dbReference>
<dbReference type="PANTHER" id="PTHR44103:SF1">
    <property type="entry name" value="PROPROTEIN CONVERTASE P"/>
    <property type="match status" value="1"/>
</dbReference>